<dbReference type="GO" id="GO:0046872">
    <property type="term" value="F:metal ion binding"/>
    <property type="evidence" value="ECO:0007669"/>
    <property type="project" value="UniProtKB-KW"/>
</dbReference>
<dbReference type="InterPro" id="IPR006121">
    <property type="entry name" value="HMA_dom"/>
</dbReference>
<evidence type="ECO:0000313" key="21">
    <source>
        <dbReference type="Proteomes" id="UP000075374"/>
    </source>
</evidence>
<dbReference type="PROSITE" id="PS00154">
    <property type="entry name" value="ATPASE_E1_E2"/>
    <property type="match status" value="1"/>
</dbReference>
<dbReference type="RefSeq" id="WP_061858459.1">
    <property type="nucleotide sequence ID" value="NZ_LTBB01000007.1"/>
</dbReference>
<keyword evidence="13 17" id="KW-1133">Transmembrane helix</keyword>
<dbReference type="CDD" id="cd07548">
    <property type="entry name" value="P-type_ATPase-Cd_Zn_Co_like"/>
    <property type="match status" value="1"/>
</dbReference>
<feature type="transmembrane region" description="Helical" evidence="17">
    <location>
        <begin position="362"/>
        <end position="383"/>
    </location>
</feature>
<dbReference type="Gene3D" id="3.30.70.100">
    <property type="match status" value="1"/>
</dbReference>
<dbReference type="GO" id="GO:0016887">
    <property type="term" value="F:ATP hydrolysis activity"/>
    <property type="evidence" value="ECO:0007669"/>
    <property type="project" value="InterPro"/>
</dbReference>
<comment type="catalytic activity">
    <reaction evidence="15">
        <text>Zn(2+)(in) + ATP + H2O = Zn(2+)(out) + ADP + phosphate + H(+)</text>
        <dbReference type="Rhea" id="RHEA:20621"/>
        <dbReference type="ChEBI" id="CHEBI:15377"/>
        <dbReference type="ChEBI" id="CHEBI:15378"/>
        <dbReference type="ChEBI" id="CHEBI:29105"/>
        <dbReference type="ChEBI" id="CHEBI:30616"/>
        <dbReference type="ChEBI" id="CHEBI:43474"/>
        <dbReference type="ChEBI" id="CHEBI:456216"/>
        <dbReference type="EC" id="7.2.2.12"/>
    </reaction>
</comment>
<dbReference type="SUPFAM" id="SSF81665">
    <property type="entry name" value="Calcium ATPase, transmembrane domain M"/>
    <property type="match status" value="1"/>
</dbReference>
<dbReference type="InterPro" id="IPR023214">
    <property type="entry name" value="HAD_sf"/>
</dbReference>
<evidence type="ECO:0000256" key="7">
    <source>
        <dbReference type="ARBA" id="ARBA00022723"/>
    </source>
</evidence>
<dbReference type="InterPro" id="IPR051014">
    <property type="entry name" value="Cation_Transport_ATPase_IB"/>
</dbReference>
<dbReference type="AlphaFoldDB" id="A0A151AMM2"/>
<keyword evidence="20" id="KW-0378">Hydrolase</keyword>
<dbReference type="SUPFAM" id="SSF56784">
    <property type="entry name" value="HAD-like"/>
    <property type="match status" value="1"/>
</dbReference>
<dbReference type="PROSITE" id="PS50846">
    <property type="entry name" value="HMA_2"/>
    <property type="match status" value="1"/>
</dbReference>
<evidence type="ECO:0000256" key="17">
    <source>
        <dbReference type="RuleBase" id="RU362081"/>
    </source>
</evidence>
<dbReference type="InterPro" id="IPR036163">
    <property type="entry name" value="HMA_dom_sf"/>
</dbReference>
<keyword evidence="7 17" id="KW-0479">Metal-binding</keyword>
<dbReference type="GO" id="GO:0005886">
    <property type="term" value="C:plasma membrane"/>
    <property type="evidence" value="ECO:0007669"/>
    <property type="project" value="UniProtKB-SubCell"/>
</dbReference>
<dbReference type="InterPro" id="IPR023299">
    <property type="entry name" value="ATPase_P-typ_cyto_dom_N"/>
</dbReference>
<evidence type="ECO:0000256" key="12">
    <source>
        <dbReference type="ARBA" id="ARBA00022967"/>
    </source>
</evidence>
<evidence type="ECO:0000256" key="9">
    <source>
        <dbReference type="ARBA" id="ARBA00022833"/>
    </source>
</evidence>
<dbReference type="Pfam" id="PF00403">
    <property type="entry name" value="HMA"/>
    <property type="match status" value="1"/>
</dbReference>
<dbReference type="SUPFAM" id="SSF81653">
    <property type="entry name" value="Calcium ATPase, transduction domain A"/>
    <property type="match status" value="1"/>
</dbReference>
<keyword evidence="5" id="KW-0597">Phosphoprotein</keyword>
<dbReference type="EC" id="3.6.3.3" evidence="20"/>
<dbReference type="GO" id="GO:0005524">
    <property type="term" value="F:ATP binding"/>
    <property type="evidence" value="ECO:0007669"/>
    <property type="project" value="UniProtKB-UniRule"/>
</dbReference>
<sequence length="715" mass="77690">MSNRTKKEFILDGLCCANCAAKIERGINDINGVKNVSLNFMSKKLTIEINEKDDLNRVMEEAADIVKRIEPDVKMIAHQNDKNTHSHEHHHDHSHGDDSKDNKGELLKLAIGAALFLGAVTLNLSYNIELALFIISYILVGGEIVLRALKNVIRGQVFDENFLMSLATLGAFAIGEFPEGVSVMLFYQVGELFQDIAVNRSRKSISELMNIRPDYANLKVGNNTKIVSPEEVKVGDIIVVKPGEKVPLDGKIIEGKSMLDTSALTGESVPREVKEDDEVLSGFINKNGLLTIKVEKAFGESTVARILNLVENASSKKAPTENFITKFARYYTPAVVITALALAIIPPIVLSQATFSQWLYRALVFLVVSCPCALVVSIPLGFFGGIGGASKKGILIKGGNYLEALNDVETIVFDKTGTLTKGVFKVTDINAKSDIAKRELLKYAAFAEAYSNHPIAISIMKEYGNEIDKEKIEDYNEISGHGTKIRLKDGKNLLVGNDKLMIKENITFDKVEAAGTVVYVAVDKEYVGYIVISDEIKEDSKQAINALKDIGIKKTIMLTGDSNLVGEKVAKDLGLDEAYTELLPDQKVDKLEEIDKEKSPKGKIVFVGDGINDAPVLARADIGIAMGGLGSDAAIEAADVVIMTDEPSKIASAIKIAKRTKGIIYQNIVFALGIKALVLILGAFGLATMWEAVFADVGVAVIAVLNAMRALKVED</sequence>
<dbReference type="InterPro" id="IPR027256">
    <property type="entry name" value="P-typ_ATPase_IB"/>
</dbReference>
<dbReference type="InterPro" id="IPR018303">
    <property type="entry name" value="ATPase_P-typ_P_site"/>
</dbReference>
<evidence type="ECO:0000256" key="5">
    <source>
        <dbReference type="ARBA" id="ARBA00022553"/>
    </source>
</evidence>
<dbReference type="InterPro" id="IPR036412">
    <property type="entry name" value="HAD-like_sf"/>
</dbReference>
<dbReference type="Proteomes" id="UP000075374">
    <property type="component" value="Unassembled WGS sequence"/>
</dbReference>
<evidence type="ECO:0000256" key="8">
    <source>
        <dbReference type="ARBA" id="ARBA00022741"/>
    </source>
</evidence>
<feature type="transmembrane region" description="Helical" evidence="17">
    <location>
        <begin position="106"/>
        <end position="124"/>
    </location>
</feature>
<evidence type="ECO:0000256" key="10">
    <source>
        <dbReference type="ARBA" id="ARBA00022840"/>
    </source>
</evidence>
<keyword evidence="12" id="KW-1278">Translocase</keyword>
<evidence type="ECO:0000259" key="19">
    <source>
        <dbReference type="PROSITE" id="PS50846"/>
    </source>
</evidence>
<dbReference type="EC" id="3.6.3.5" evidence="20"/>
<feature type="transmembrane region" description="Helical" evidence="17">
    <location>
        <begin position="130"/>
        <end position="149"/>
    </location>
</feature>
<organism evidence="20 21">
    <name type="scientific">Clostridium colicanis DSM 13634</name>
    <dbReference type="NCBI Taxonomy" id="1121305"/>
    <lineage>
        <taxon>Bacteria</taxon>
        <taxon>Bacillati</taxon>
        <taxon>Bacillota</taxon>
        <taxon>Clostridia</taxon>
        <taxon>Eubacteriales</taxon>
        <taxon>Clostridiaceae</taxon>
        <taxon>Clostridium</taxon>
    </lineage>
</organism>
<dbReference type="InterPro" id="IPR008250">
    <property type="entry name" value="ATPase_P-typ_transduc_dom_A_sf"/>
</dbReference>
<feature type="transmembrane region" description="Helical" evidence="17">
    <location>
        <begin position="330"/>
        <end position="350"/>
    </location>
</feature>
<keyword evidence="9" id="KW-0862">Zinc</keyword>
<dbReference type="SFLD" id="SFLDG00002">
    <property type="entry name" value="C1.7:_P-type_atpase_like"/>
    <property type="match status" value="1"/>
</dbReference>
<keyword evidence="3 17" id="KW-1003">Cell membrane</keyword>
<dbReference type="SFLD" id="SFLDF00027">
    <property type="entry name" value="p-type_atpase"/>
    <property type="match status" value="1"/>
</dbReference>
<evidence type="ECO:0000256" key="1">
    <source>
        <dbReference type="ARBA" id="ARBA00004651"/>
    </source>
</evidence>
<keyword evidence="8 17" id="KW-0547">Nucleotide-binding</keyword>
<comment type="similarity">
    <text evidence="2 17">Belongs to the cation transport ATPase (P-type) (TC 3.A.3) family. Type IB subfamily.</text>
</comment>
<dbReference type="GO" id="GO:0008551">
    <property type="term" value="F:P-type cadmium transporter activity"/>
    <property type="evidence" value="ECO:0007669"/>
    <property type="project" value="UniProtKB-EC"/>
</dbReference>
<dbReference type="PRINTS" id="PR00941">
    <property type="entry name" value="CDATPASE"/>
</dbReference>
<dbReference type="FunFam" id="2.70.150.10:FF:000002">
    <property type="entry name" value="Copper-transporting ATPase 1, putative"/>
    <property type="match status" value="1"/>
</dbReference>
<dbReference type="STRING" id="1121305.CLCOL_16110"/>
<dbReference type="PANTHER" id="PTHR48085">
    <property type="entry name" value="CADMIUM/ZINC-TRANSPORTING ATPASE HMA2-RELATED"/>
    <property type="match status" value="1"/>
</dbReference>
<dbReference type="InterPro" id="IPR044492">
    <property type="entry name" value="P_typ_ATPase_HD_dom"/>
</dbReference>
<comment type="caution">
    <text evidence="20">The sequence shown here is derived from an EMBL/GenBank/DDBJ whole genome shotgun (WGS) entry which is preliminary data.</text>
</comment>
<evidence type="ECO:0000256" key="4">
    <source>
        <dbReference type="ARBA" id="ARBA00022539"/>
    </source>
</evidence>
<dbReference type="NCBIfam" id="TIGR01512">
    <property type="entry name" value="ATPase-IB2_Cd"/>
    <property type="match status" value="1"/>
</dbReference>
<evidence type="ECO:0000256" key="16">
    <source>
        <dbReference type="ARBA" id="ARBA00049338"/>
    </source>
</evidence>
<dbReference type="PATRIC" id="fig|1121305.3.peg.1615"/>
<dbReference type="PRINTS" id="PR00119">
    <property type="entry name" value="CATATPASE"/>
</dbReference>
<keyword evidence="11" id="KW-0460">Magnesium</keyword>
<dbReference type="FunFam" id="3.40.1110.10:FF:000066">
    <property type="entry name" value="Cadmium-translocating P-type ATPase"/>
    <property type="match status" value="1"/>
</dbReference>
<evidence type="ECO:0000313" key="20">
    <source>
        <dbReference type="EMBL" id="KYH28879.1"/>
    </source>
</evidence>
<evidence type="ECO:0000256" key="6">
    <source>
        <dbReference type="ARBA" id="ARBA00022692"/>
    </source>
</evidence>
<proteinExistence type="inferred from homology"/>
<keyword evidence="21" id="KW-1185">Reference proteome</keyword>
<dbReference type="CDD" id="cd00371">
    <property type="entry name" value="HMA"/>
    <property type="match status" value="1"/>
</dbReference>
<dbReference type="InterPro" id="IPR023298">
    <property type="entry name" value="ATPase_P-typ_TM_dom_sf"/>
</dbReference>
<evidence type="ECO:0000256" key="18">
    <source>
        <dbReference type="SAM" id="MobiDB-lite"/>
    </source>
</evidence>
<dbReference type="InterPro" id="IPR059000">
    <property type="entry name" value="ATPase_P-type_domA"/>
</dbReference>
<reference evidence="20 21" key="1">
    <citation type="submission" date="2016-02" db="EMBL/GenBank/DDBJ databases">
        <title>Genome sequence of Clostridium colicanis DSM 13634.</title>
        <authorList>
            <person name="Poehlein A."/>
            <person name="Daniel R."/>
        </authorList>
    </citation>
    <scope>NUCLEOTIDE SEQUENCE [LARGE SCALE GENOMIC DNA]</scope>
    <source>
        <strain evidence="20 21">DSM 13634</strain>
    </source>
</reference>
<dbReference type="PANTHER" id="PTHR48085:SF5">
    <property type="entry name" value="CADMIUM_ZINC-TRANSPORTING ATPASE HMA4-RELATED"/>
    <property type="match status" value="1"/>
</dbReference>
<feature type="domain" description="HMA" evidence="19">
    <location>
        <begin position="5"/>
        <end position="74"/>
    </location>
</feature>
<keyword evidence="4" id="KW-0104">Cadmium</keyword>
<evidence type="ECO:0000256" key="13">
    <source>
        <dbReference type="ARBA" id="ARBA00022989"/>
    </source>
</evidence>
<dbReference type="Gene3D" id="2.70.150.10">
    <property type="entry name" value="Calcium-transporting ATPase, cytoplasmic transduction domain A"/>
    <property type="match status" value="1"/>
</dbReference>
<dbReference type="Gene3D" id="3.40.1110.10">
    <property type="entry name" value="Calcium-transporting ATPase, cytoplasmic domain N"/>
    <property type="match status" value="1"/>
</dbReference>
<dbReference type="Gene3D" id="3.40.50.1000">
    <property type="entry name" value="HAD superfamily/HAD-like"/>
    <property type="match status" value="1"/>
</dbReference>
<evidence type="ECO:0000256" key="15">
    <source>
        <dbReference type="ARBA" id="ARBA00047308"/>
    </source>
</evidence>
<name>A0A151AMM2_9CLOT</name>
<evidence type="ECO:0000256" key="11">
    <source>
        <dbReference type="ARBA" id="ARBA00022842"/>
    </source>
</evidence>
<dbReference type="Pfam" id="PF00122">
    <property type="entry name" value="E1-E2_ATPase"/>
    <property type="match status" value="1"/>
</dbReference>
<dbReference type="Pfam" id="PF00702">
    <property type="entry name" value="Hydrolase"/>
    <property type="match status" value="1"/>
</dbReference>
<feature type="region of interest" description="Disordered" evidence="18">
    <location>
        <begin position="81"/>
        <end position="101"/>
    </location>
</feature>
<comment type="subcellular location">
    <subcellularLocation>
        <location evidence="1">Cell membrane</location>
        <topology evidence="1">Multi-pass membrane protein</topology>
    </subcellularLocation>
</comment>
<accession>A0A151AMM2</accession>
<protein>
    <submittedName>
        <fullName evidence="20">Cadmium, zinc and cobalt-transporting ATPase</fullName>
        <ecNumber evidence="20">3.6.3.3</ecNumber>
        <ecNumber evidence="20">3.6.3.5</ecNumber>
    </submittedName>
</protein>
<dbReference type="NCBIfam" id="TIGR01525">
    <property type="entry name" value="ATPase-IB_hvy"/>
    <property type="match status" value="1"/>
</dbReference>
<evidence type="ECO:0000256" key="14">
    <source>
        <dbReference type="ARBA" id="ARBA00023136"/>
    </source>
</evidence>
<dbReference type="EMBL" id="LTBB01000007">
    <property type="protein sequence ID" value="KYH28879.1"/>
    <property type="molecule type" value="Genomic_DNA"/>
</dbReference>
<dbReference type="NCBIfam" id="TIGR01494">
    <property type="entry name" value="ATPase_P-type"/>
    <property type="match status" value="1"/>
</dbReference>
<dbReference type="SFLD" id="SFLDS00003">
    <property type="entry name" value="Haloacid_Dehalogenase"/>
    <property type="match status" value="1"/>
</dbReference>
<dbReference type="InterPro" id="IPR001757">
    <property type="entry name" value="P_typ_ATPase"/>
</dbReference>
<evidence type="ECO:0000256" key="3">
    <source>
        <dbReference type="ARBA" id="ARBA00022475"/>
    </source>
</evidence>
<keyword evidence="10 17" id="KW-0067">ATP-binding</keyword>
<dbReference type="GO" id="GO:0016463">
    <property type="term" value="F:P-type zinc transporter activity"/>
    <property type="evidence" value="ECO:0007669"/>
    <property type="project" value="UniProtKB-EC"/>
</dbReference>
<keyword evidence="14 17" id="KW-0472">Membrane</keyword>
<keyword evidence="6 17" id="KW-0812">Transmembrane</keyword>
<feature type="transmembrane region" description="Helical" evidence="17">
    <location>
        <begin position="664"/>
        <end position="686"/>
    </location>
</feature>
<evidence type="ECO:0000256" key="2">
    <source>
        <dbReference type="ARBA" id="ARBA00006024"/>
    </source>
</evidence>
<dbReference type="SUPFAM" id="SSF55008">
    <property type="entry name" value="HMA, heavy metal-associated domain"/>
    <property type="match status" value="1"/>
</dbReference>
<comment type="catalytic activity">
    <reaction evidence="16">
        <text>Cd(2+)(in) + ATP + H2O = Cd(2+)(out) + ADP + phosphate + H(+)</text>
        <dbReference type="Rhea" id="RHEA:12132"/>
        <dbReference type="ChEBI" id="CHEBI:15377"/>
        <dbReference type="ChEBI" id="CHEBI:15378"/>
        <dbReference type="ChEBI" id="CHEBI:30616"/>
        <dbReference type="ChEBI" id="CHEBI:43474"/>
        <dbReference type="ChEBI" id="CHEBI:48775"/>
        <dbReference type="ChEBI" id="CHEBI:456216"/>
        <dbReference type="EC" id="7.2.2.21"/>
    </reaction>
</comment>
<gene>
    <name evidence="20" type="primary">cadA</name>
    <name evidence="20" type="ORF">CLCOL_16110</name>
</gene>